<keyword evidence="7" id="KW-0175">Coiled coil</keyword>
<protein>
    <recommendedName>
        <fullName evidence="9">Zn(2)-C6 fungal-type domain-containing protein</fullName>
    </recommendedName>
</protein>
<evidence type="ECO:0000259" key="9">
    <source>
        <dbReference type="PROSITE" id="PS50048"/>
    </source>
</evidence>
<dbReference type="PROSITE" id="PS00463">
    <property type="entry name" value="ZN2_CY6_FUNGAL_1"/>
    <property type="match status" value="1"/>
</dbReference>
<dbReference type="CDD" id="cd00067">
    <property type="entry name" value="GAL4"/>
    <property type="match status" value="1"/>
</dbReference>
<dbReference type="InterPro" id="IPR050987">
    <property type="entry name" value="AtrR-like"/>
</dbReference>
<dbReference type="GO" id="GO:0008270">
    <property type="term" value="F:zinc ion binding"/>
    <property type="evidence" value="ECO:0007669"/>
    <property type="project" value="InterPro"/>
</dbReference>
<dbReference type="SUPFAM" id="SSF57701">
    <property type="entry name" value="Zn2/Cys6 DNA-binding domain"/>
    <property type="match status" value="1"/>
</dbReference>
<sequence length="594" mass="66200">MQSSAPPICPKPHDGPAFTRKEIQRDTSIPARKKITTACRGCRAKRTKCDGGSPTCSNCKNLRTECIYDNLDLRRKRAWKGQVDDLQRRNKELEDTISLLKCNLSAEAKEHVRQLRNNQLCSSLYKDAGALESNIIPGDDDRDRELQEMPSPRDSNRSCPESLRGQSGNTQRSGWDTSLLDIDWRTGVSSNFLPPQEVTLQATSFFFSYADSYFYIMPWEACADLIGSIYNQSTISSKSNLCLVCAIAAVGGKYYTDVISDSVCQGYFELTHSLFQDTIEHDPLAAMRASICLSVYLVLDKMASTRIMLATGFNIARSSMSRWLRNASDVDRVEWTRVFRTLAFTECWLASTLGYASDLRSEEINLFENVAASESTLAPDGAINRRLIQSQIYKIAQISAQVHNQLLPERLLSEHELGQLSTKLDLWLEQLPESISLSGACSAHEVPFIRPILLMHMVNISTRVTLYGRIIKINLSCVETSYASFHAVLGLLLRVTQHLTLGPFCDVALDDLASAYACVQTLETCSERDIAAIRLLRRVAPLYQSLKQIADNPASGEQIGTNTDADSSTNVSQLTDIASQLAAAITMHFQESWI</sequence>
<dbReference type="PANTHER" id="PTHR46910">
    <property type="entry name" value="TRANSCRIPTION FACTOR PDR1"/>
    <property type="match status" value="1"/>
</dbReference>
<dbReference type="InterPro" id="IPR036864">
    <property type="entry name" value="Zn2-C6_fun-type_DNA-bd_sf"/>
</dbReference>
<comment type="caution">
    <text evidence="10">The sequence shown here is derived from an EMBL/GenBank/DDBJ whole genome shotgun (WGS) entry which is preliminary data.</text>
</comment>
<keyword evidence="2" id="KW-0479">Metal-binding</keyword>
<evidence type="ECO:0000256" key="7">
    <source>
        <dbReference type="SAM" id="Coils"/>
    </source>
</evidence>
<feature type="coiled-coil region" evidence="7">
    <location>
        <begin position="76"/>
        <end position="110"/>
    </location>
</feature>
<evidence type="ECO:0000256" key="6">
    <source>
        <dbReference type="ARBA" id="ARBA00023242"/>
    </source>
</evidence>
<dbReference type="STRING" id="2070753.A0A3A2ZKQ8"/>
<keyword evidence="3" id="KW-0805">Transcription regulation</keyword>
<dbReference type="SMART" id="SM00066">
    <property type="entry name" value="GAL4"/>
    <property type="match status" value="1"/>
</dbReference>
<dbReference type="CDD" id="cd12148">
    <property type="entry name" value="fungal_TF_MHR"/>
    <property type="match status" value="1"/>
</dbReference>
<dbReference type="GO" id="GO:0003677">
    <property type="term" value="F:DNA binding"/>
    <property type="evidence" value="ECO:0007669"/>
    <property type="project" value="UniProtKB-KW"/>
</dbReference>
<evidence type="ECO:0000256" key="1">
    <source>
        <dbReference type="ARBA" id="ARBA00004123"/>
    </source>
</evidence>
<evidence type="ECO:0000256" key="8">
    <source>
        <dbReference type="SAM" id="MobiDB-lite"/>
    </source>
</evidence>
<reference evidence="11" key="1">
    <citation type="submission" date="2017-02" db="EMBL/GenBank/DDBJ databases">
        <authorList>
            <person name="Tafer H."/>
            <person name="Lopandic K."/>
        </authorList>
    </citation>
    <scope>NUCLEOTIDE SEQUENCE [LARGE SCALE GENOMIC DNA]</scope>
    <source>
        <strain evidence="11">CBS 366.77</strain>
    </source>
</reference>
<dbReference type="PANTHER" id="PTHR46910:SF3">
    <property type="entry name" value="HALOTOLERANCE PROTEIN 9-RELATED"/>
    <property type="match status" value="1"/>
</dbReference>
<evidence type="ECO:0000313" key="10">
    <source>
        <dbReference type="EMBL" id="RJE17741.1"/>
    </source>
</evidence>
<feature type="domain" description="Zn(2)-C6 fungal-type" evidence="9">
    <location>
        <begin position="38"/>
        <end position="68"/>
    </location>
</feature>
<evidence type="ECO:0000256" key="3">
    <source>
        <dbReference type="ARBA" id="ARBA00023015"/>
    </source>
</evidence>
<dbReference type="EMBL" id="MVGC01000740">
    <property type="protein sequence ID" value="RJE17741.1"/>
    <property type="molecule type" value="Genomic_DNA"/>
</dbReference>
<dbReference type="Proteomes" id="UP000266188">
    <property type="component" value="Unassembled WGS sequence"/>
</dbReference>
<dbReference type="AlphaFoldDB" id="A0A3A2ZKQ8"/>
<keyword evidence="11" id="KW-1185">Reference proteome</keyword>
<keyword evidence="4" id="KW-0238">DNA-binding</keyword>
<dbReference type="InterPro" id="IPR001138">
    <property type="entry name" value="Zn2Cys6_DnaBD"/>
</dbReference>
<dbReference type="Pfam" id="PF00172">
    <property type="entry name" value="Zn_clus"/>
    <property type="match status" value="1"/>
</dbReference>
<dbReference type="OrthoDB" id="1919336at2759"/>
<feature type="region of interest" description="Disordered" evidence="8">
    <location>
        <begin position="133"/>
        <end position="175"/>
    </location>
</feature>
<dbReference type="PROSITE" id="PS50048">
    <property type="entry name" value="ZN2_CY6_FUNGAL_2"/>
    <property type="match status" value="1"/>
</dbReference>
<organism evidence="10 11">
    <name type="scientific">Aspergillus sclerotialis</name>
    <dbReference type="NCBI Taxonomy" id="2070753"/>
    <lineage>
        <taxon>Eukaryota</taxon>
        <taxon>Fungi</taxon>
        <taxon>Dikarya</taxon>
        <taxon>Ascomycota</taxon>
        <taxon>Pezizomycotina</taxon>
        <taxon>Eurotiomycetes</taxon>
        <taxon>Eurotiomycetidae</taxon>
        <taxon>Eurotiales</taxon>
        <taxon>Aspergillaceae</taxon>
        <taxon>Aspergillus</taxon>
        <taxon>Aspergillus subgen. Polypaecilum</taxon>
    </lineage>
</organism>
<dbReference type="GO" id="GO:0005634">
    <property type="term" value="C:nucleus"/>
    <property type="evidence" value="ECO:0007669"/>
    <property type="project" value="UniProtKB-SubCell"/>
</dbReference>
<name>A0A3A2ZKQ8_9EURO</name>
<keyword evidence="6" id="KW-0539">Nucleus</keyword>
<accession>A0A3A2ZKQ8</accession>
<keyword evidence="5" id="KW-0804">Transcription</keyword>
<dbReference type="Gene3D" id="4.10.240.10">
    <property type="entry name" value="Zn(2)-C6 fungal-type DNA-binding domain"/>
    <property type="match status" value="1"/>
</dbReference>
<evidence type="ECO:0000256" key="2">
    <source>
        <dbReference type="ARBA" id="ARBA00022723"/>
    </source>
</evidence>
<gene>
    <name evidence="10" type="ORF">PHISCL_09921</name>
</gene>
<feature type="compositionally biased region" description="Polar residues" evidence="8">
    <location>
        <begin position="164"/>
        <end position="175"/>
    </location>
</feature>
<dbReference type="GO" id="GO:0000981">
    <property type="term" value="F:DNA-binding transcription factor activity, RNA polymerase II-specific"/>
    <property type="evidence" value="ECO:0007669"/>
    <property type="project" value="InterPro"/>
</dbReference>
<evidence type="ECO:0000313" key="11">
    <source>
        <dbReference type="Proteomes" id="UP000266188"/>
    </source>
</evidence>
<comment type="subcellular location">
    <subcellularLocation>
        <location evidence="1">Nucleus</location>
    </subcellularLocation>
</comment>
<evidence type="ECO:0000256" key="5">
    <source>
        <dbReference type="ARBA" id="ARBA00023163"/>
    </source>
</evidence>
<proteinExistence type="predicted"/>
<evidence type="ECO:0000256" key="4">
    <source>
        <dbReference type="ARBA" id="ARBA00023125"/>
    </source>
</evidence>